<dbReference type="KEGG" id="aarg:Aargi30884_28960"/>
<dbReference type="PANTHER" id="PTHR31126:SF1">
    <property type="entry name" value="TYROSINE SPECIFIC PROTEIN PHOSPHATASES DOMAIN-CONTAINING PROTEIN"/>
    <property type="match status" value="1"/>
</dbReference>
<keyword evidence="3" id="KW-1185">Reference proteome</keyword>
<dbReference type="InterPro" id="IPR026893">
    <property type="entry name" value="Tyr/Ser_Pase_IphP-type"/>
</dbReference>
<dbReference type="AlphaFoldDB" id="A0A6N4TML5"/>
<dbReference type="SUPFAM" id="SSF52799">
    <property type="entry name" value="(Phosphotyrosine protein) phosphatases II"/>
    <property type="match status" value="1"/>
</dbReference>
<evidence type="ECO:0000313" key="2">
    <source>
        <dbReference type="EMBL" id="BBK23993.1"/>
    </source>
</evidence>
<comment type="similarity">
    <text evidence="1">Belongs to the protein-tyrosine phosphatase family.</text>
</comment>
<dbReference type="InterPro" id="IPR029021">
    <property type="entry name" value="Prot-tyrosine_phosphatase-like"/>
</dbReference>
<dbReference type="EMBL" id="AP019695">
    <property type="protein sequence ID" value="BBK23993.1"/>
    <property type="molecule type" value="Genomic_DNA"/>
</dbReference>
<gene>
    <name evidence="2" type="ORF">Aargi30884_28960</name>
</gene>
<dbReference type="Gene3D" id="3.90.190.10">
    <property type="entry name" value="Protein tyrosine phosphatase superfamily"/>
    <property type="match status" value="1"/>
</dbReference>
<name>A0A6N4TML5_9FIRM</name>
<dbReference type="InterPro" id="IPR016130">
    <property type="entry name" value="Tyr_Pase_AS"/>
</dbReference>
<evidence type="ECO:0000256" key="1">
    <source>
        <dbReference type="ARBA" id="ARBA00009580"/>
    </source>
</evidence>
<evidence type="ECO:0000313" key="3">
    <source>
        <dbReference type="Proteomes" id="UP000464754"/>
    </source>
</evidence>
<sequence length="303" mass="35815">MKIRQENKNIIFHSEKKYQIYKEQDTHPLFEGSGQWSIEDNDRFVYRIEEDGNTRYYANPLLENTHILNFRDIGGYETQDHKQVRYNCFYRSGAIVSDEEGLSYIKQLNIQSVLDFRSHGEMEHLKDAQLGWEYYPIGAIKEIGELQGNFDFQSLLGQVKPEELTSYLLKIYKQLPFHNNAYKKMFSLLLEEKVPLLFHCSAGKDRTGVASYLILKTLGVDEKTIMQDYLASNFYRAKENKQIGVKAGALKEQVLYLMMVHEECLQASMDEIKKRYPDFNTYLFKEYGIDQDKLEFLRKRYLY</sequence>
<dbReference type="RefSeq" id="WP_115715528.1">
    <property type="nucleotide sequence ID" value="NZ_AP019695.1"/>
</dbReference>
<proteinExistence type="inferred from homology"/>
<protein>
    <submittedName>
        <fullName evidence="2">Protein-tyrosine-phosphatase</fullName>
    </submittedName>
</protein>
<dbReference type="GO" id="GO:0004721">
    <property type="term" value="F:phosphoprotein phosphatase activity"/>
    <property type="evidence" value="ECO:0007669"/>
    <property type="project" value="InterPro"/>
</dbReference>
<organism evidence="2 3">
    <name type="scientific">Amedibacterium intestinale</name>
    <dbReference type="NCBI Taxonomy" id="2583452"/>
    <lineage>
        <taxon>Bacteria</taxon>
        <taxon>Bacillati</taxon>
        <taxon>Bacillota</taxon>
        <taxon>Erysipelotrichia</taxon>
        <taxon>Erysipelotrichales</taxon>
        <taxon>Erysipelotrichaceae</taxon>
        <taxon>Amedibacterium</taxon>
    </lineage>
</organism>
<reference evidence="3" key="1">
    <citation type="submission" date="2019-05" db="EMBL/GenBank/DDBJ databases">
        <title>Complete genome sequencing of Absiella argi strain JCM 30884.</title>
        <authorList>
            <person name="Sakamoto M."/>
            <person name="Murakami T."/>
            <person name="Mori H."/>
        </authorList>
    </citation>
    <scope>NUCLEOTIDE SEQUENCE [LARGE SCALE GENOMIC DNA]</scope>
    <source>
        <strain evidence="3">JCM 30884</strain>
    </source>
</reference>
<accession>A0A6N4TML5</accession>
<dbReference type="Pfam" id="PF13350">
    <property type="entry name" value="Y_phosphatase3"/>
    <property type="match status" value="1"/>
</dbReference>
<dbReference type="PROSITE" id="PS00383">
    <property type="entry name" value="TYR_PHOSPHATASE_1"/>
    <property type="match status" value="1"/>
</dbReference>
<dbReference type="Proteomes" id="UP000464754">
    <property type="component" value="Chromosome"/>
</dbReference>
<dbReference type="PANTHER" id="PTHR31126">
    <property type="entry name" value="TYROSINE-PROTEIN PHOSPHATASE"/>
    <property type="match status" value="1"/>
</dbReference>